<evidence type="ECO:0000256" key="3">
    <source>
        <dbReference type="ARBA" id="ARBA00022692"/>
    </source>
</evidence>
<feature type="transmembrane region" description="Helical" evidence="6">
    <location>
        <begin position="60"/>
        <end position="79"/>
    </location>
</feature>
<feature type="domain" description="ComEC/Rec2-related protein" evidence="8">
    <location>
        <begin position="228"/>
        <end position="488"/>
    </location>
</feature>
<feature type="transmembrane region" description="Helical" evidence="6">
    <location>
        <begin position="342"/>
        <end position="362"/>
    </location>
</feature>
<dbReference type="GO" id="GO:0005886">
    <property type="term" value="C:plasma membrane"/>
    <property type="evidence" value="ECO:0007669"/>
    <property type="project" value="UniProtKB-SubCell"/>
</dbReference>
<dbReference type="NCBIfam" id="TIGR00360">
    <property type="entry name" value="ComEC_N-term"/>
    <property type="match status" value="1"/>
</dbReference>
<comment type="subcellular location">
    <subcellularLocation>
        <location evidence="1">Cell membrane</location>
        <topology evidence="1">Multi-pass membrane protein</topology>
    </subcellularLocation>
</comment>
<feature type="transmembrane region" description="Helical" evidence="6">
    <location>
        <begin position="369"/>
        <end position="387"/>
    </location>
</feature>
<feature type="transmembrane region" description="Helical" evidence="6">
    <location>
        <begin position="302"/>
        <end position="322"/>
    </location>
</feature>
<dbReference type="PANTHER" id="PTHR30619:SF1">
    <property type="entry name" value="RECOMBINATION PROTEIN 2"/>
    <property type="match status" value="1"/>
</dbReference>
<evidence type="ECO:0000256" key="1">
    <source>
        <dbReference type="ARBA" id="ARBA00004651"/>
    </source>
</evidence>
<evidence type="ECO:0000313" key="9">
    <source>
        <dbReference type="EMBL" id="ROR53129.1"/>
    </source>
</evidence>
<dbReference type="InterPro" id="IPR036866">
    <property type="entry name" value="RibonucZ/Hydroxyglut_hydro"/>
</dbReference>
<dbReference type="InterPro" id="IPR001279">
    <property type="entry name" value="Metallo-B-lactamas"/>
</dbReference>
<proteinExistence type="predicted"/>
<keyword evidence="5 6" id="KW-0472">Membrane</keyword>
<name>A0A3N1ZQE8_9ACTN</name>
<evidence type="ECO:0000256" key="2">
    <source>
        <dbReference type="ARBA" id="ARBA00022475"/>
    </source>
</evidence>
<accession>A0A3N1ZQE8</accession>
<evidence type="ECO:0000313" key="10">
    <source>
        <dbReference type="Proteomes" id="UP000275749"/>
    </source>
</evidence>
<dbReference type="InterPro" id="IPR004477">
    <property type="entry name" value="ComEC_N"/>
</dbReference>
<keyword evidence="3 6" id="KW-0812">Transmembrane</keyword>
<feature type="domain" description="Metallo-beta-lactamase" evidence="7">
    <location>
        <begin position="530"/>
        <end position="599"/>
    </location>
</feature>
<organism evidence="9 10">
    <name type="scientific">Luteococcus japonicus</name>
    <dbReference type="NCBI Taxonomy" id="33984"/>
    <lineage>
        <taxon>Bacteria</taxon>
        <taxon>Bacillati</taxon>
        <taxon>Actinomycetota</taxon>
        <taxon>Actinomycetes</taxon>
        <taxon>Propionibacteriales</taxon>
        <taxon>Propionibacteriaceae</taxon>
        <taxon>Luteococcus</taxon>
    </lineage>
</organism>
<evidence type="ECO:0000259" key="7">
    <source>
        <dbReference type="Pfam" id="PF00753"/>
    </source>
</evidence>
<evidence type="ECO:0000256" key="4">
    <source>
        <dbReference type="ARBA" id="ARBA00022989"/>
    </source>
</evidence>
<dbReference type="InterPro" id="IPR052159">
    <property type="entry name" value="Competence_DNA_uptake"/>
</dbReference>
<protein>
    <submittedName>
        <fullName evidence="9">Competence protein ComEC</fullName>
    </submittedName>
</protein>
<keyword evidence="2" id="KW-1003">Cell membrane</keyword>
<dbReference type="Pfam" id="PF03772">
    <property type="entry name" value="Competence"/>
    <property type="match status" value="1"/>
</dbReference>
<dbReference type="SUPFAM" id="SSF56281">
    <property type="entry name" value="Metallo-hydrolase/oxidoreductase"/>
    <property type="match status" value="1"/>
</dbReference>
<reference evidence="9 10" key="1">
    <citation type="submission" date="2018-11" db="EMBL/GenBank/DDBJ databases">
        <title>Sequencing the genomes of 1000 actinobacteria strains.</title>
        <authorList>
            <person name="Klenk H.-P."/>
        </authorList>
    </citation>
    <scope>NUCLEOTIDE SEQUENCE [LARGE SCALE GENOMIC DNA]</scope>
    <source>
        <strain evidence="9 10">DSM 10546</strain>
    </source>
</reference>
<keyword evidence="4 6" id="KW-1133">Transmembrane helix</keyword>
<gene>
    <name evidence="9" type="ORF">EDD41_0255</name>
</gene>
<dbReference type="Pfam" id="PF00753">
    <property type="entry name" value="Lactamase_B"/>
    <property type="match status" value="1"/>
</dbReference>
<evidence type="ECO:0000256" key="5">
    <source>
        <dbReference type="ARBA" id="ARBA00023136"/>
    </source>
</evidence>
<dbReference type="CDD" id="cd07731">
    <property type="entry name" value="ComA-like_MBL-fold"/>
    <property type="match status" value="1"/>
</dbReference>
<dbReference type="Proteomes" id="UP000275749">
    <property type="component" value="Unassembled WGS sequence"/>
</dbReference>
<evidence type="ECO:0000256" key="6">
    <source>
        <dbReference type="SAM" id="Phobius"/>
    </source>
</evidence>
<dbReference type="InterPro" id="IPR035681">
    <property type="entry name" value="ComA-like_MBL"/>
</dbReference>
<feature type="transmembrane region" description="Helical" evidence="6">
    <location>
        <begin position="279"/>
        <end position="295"/>
    </location>
</feature>
<dbReference type="PANTHER" id="PTHR30619">
    <property type="entry name" value="DNA INTERNALIZATION/COMPETENCE PROTEIN COMEC/REC2"/>
    <property type="match status" value="1"/>
</dbReference>
<sequence>MSASDDQTPVADRLDLRLVPVAGGAWAGSWWGTSPTLDTGLALLTLVLAVAALLHRVRGAATSLAMVGVLLATGCLGLARHTMLDQSRAAQLADERASVCLVARLETDVRRHPARGVLPPSASVPADLLVIEGRGRSVQQRVPVQVRGTGPLADSLASVPAGTTLRMSGRLAPADPGQRWAAILTLRSPPQRVRGPGRMARAINHLRAGLRASMRHSPPSQAGLLPSLVVGDTSALDPEVEESFKATGLTHLTAVSGTNLSLTLVFLLGAARWAGARGWWVRATGLFGVAAFVIVCRAEPSVLRAGAMGLVALAGLGLAGGRGRGLRHLCVAVWFLVMIDPWLGRSLGFALSTLATAGILWWGQRWTRAMSWAPAWVGEAVAIPLAAQLATQVVVTSISGSISVVGLAANAVAAPFVGPATVLGLVAALISPLSGWVAAGVGWLAGWSVQPVLWIATAGASLPAATWRWPGSATMLGLLAGLCLVASFLVPALLGNRVLCGAAAALLMVASLRAPQPLGWPGEWTASFCDVGQGDATVLRAAPGQAVVVDVGPDPAPTLGCLRALGVNRVPLLVLTHYHDDHIEGLARLLDAMPVRSALLNPSLSPQTGAARVQRLLAIHGVPVIWAASGQLLRAGAVTWQTVGVGAQAVLASSGEGENSAENDSSIVAVADIASPQGRLRLVLGGDVEPAGQQRVVAQGWQPRAHVLKMPHHGSSRQDQRFWCESGARVAVASAGFRNGYGHPARKALSLANECGMAVLRTDLQGSLSMWVDEAGLQVRAQRDGPP</sequence>
<comment type="caution">
    <text evidence="9">The sequence shown here is derived from an EMBL/GenBank/DDBJ whole genome shotgun (WGS) entry which is preliminary data.</text>
</comment>
<evidence type="ECO:0000259" key="8">
    <source>
        <dbReference type="Pfam" id="PF03772"/>
    </source>
</evidence>
<dbReference type="AlphaFoldDB" id="A0A3N1ZQE8"/>
<feature type="transmembrane region" description="Helical" evidence="6">
    <location>
        <begin position="252"/>
        <end position="273"/>
    </location>
</feature>
<dbReference type="Gene3D" id="3.60.15.10">
    <property type="entry name" value="Ribonuclease Z/Hydroxyacylglutathione hydrolase-like"/>
    <property type="match status" value="1"/>
</dbReference>
<dbReference type="EMBL" id="RKHG01000001">
    <property type="protein sequence ID" value="ROR53129.1"/>
    <property type="molecule type" value="Genomic_DNA"/>
</dbReference>
<dbReference type="RefSeq" id="WP_123574695.1">
    <property type="nucleotide sequence ID" value="NZ_RKHG01000001.1"/>
</dbReference>
<feature type="transmembrane region" description="Helical" evidence="6">
    <location>
        <begin position="476"/>
        <end position="494"/>
    </location>
</feature>